<feature type="compositionally biased region" description="Basic residues" evidence="2">
    <location>
        <begin position="1"/>
        <end position="11"/>
    </location>
</feature>
<gene>
    <name evidence="4" type="ORF">GBAR_LOCUS24227</name>
</gene>
<feature type="domain" description="Opioid growth factor receptor (OGFr) conserved" evidence="3">
    <location>
        <begin position="208"/>
        <end position="348"/>
    </location>
</feature>
<dbReference type="GO" id="GO:0016020">
    <property type="term" value="C:membrane"/>
    <property type="evidence" value="ECO:0007669"/>
    <property type="project" value="InterPro"/>
</dbReference>
<proteinExistence type="inferred from homology"/>
<evidence type="ECO:0000313" key="4">
    <source>
        <dbReference type="EMBL" id="CAI8043693.1"/>
    </source>
</evidence>
<dbReference type="Proteomes" id="UP001174909">
    <property type="component" value="Unassembled WGS sequence"/>
</dbReference>
<feature type="compositionally biased region" description="Basic and acidic residues" evidence="2">
    <location>
        <begin position="82"/>
        <end position="106"/>
    </location>
</feature>
<dbReference type="GO" id="GO:0140625">
    <property type="term" value="F:opioid growth factor receptor activity"/>
    <property type="evidence" value="ECO:0007669"/>
    <property type="project" value="InterPro"/>
</dbReference>
<feature type="compositionally biased region" description="Polar residues" evidence="2">
    <location>
        <begin position="133"/>
        <end position="149"/>
    </location>
</feature>
<accession>A0AA35T921</accession>
<comment type="caution">
    <text evidence="4">The sequence shown here is derived from an EMBL/GenBank/DDBJ whole genome shotgun (WGS) entry which is preliminary data.</text>
</comment>
<feature type="compositionally biased region" description="Basic and acidic residues" evidence="2">
    <location>
        <begin position="21"/>
        <end position="33"/>
    </location>
</feature>
<organism evidence="4 5">
    <name type="scientific">Geodia barretti</name>
    <name type="common">Barrett's horny sponge</name>
    <dbReference type="NCBI Taxonomy" id="519541"/>
    <lineage>
        <taxon>Eukaryota</taxon>
        <taxon>Metazoa</taxon>
        <taxon>Porifera</taxon>
        <taxon>Demospongiae</taxon>
        <taxon>Heteroscleromorpha</taxon>
        <taxon>Tetractinellida</taxon>
        <taxon>Astrophorina</taxon>
        <taxon>Geodiidae</taxon>
        <taxon>Geodia</taxon>
    </lineage>
</organism>
<dbReference type="InterPro" id="IPR039574">
    <property type="entry name" value="OGFr"/>
</dbReference>
<dbReference type="EMBL" id="CASHTH010003349">
    <property type="protein sequence ID" value="CAI8043693.1"/>
    <property type="molecule type" value="Genomic_DNA"/>
</dbReference>
<dbReference type="PANTHER" id="PTHR14015">
    <property type="entry name" value="OPIOID GROWTH FACTOR RECEPTOR OGFR ZETA-TYPE OPIOID RECEPTOR"/>
    <property type="match status" value="1"/>
</dbReference>
<name>A0AA35T921_GEOBA</name>
<feature type="region of interest" description="Disordered" evidence="2">
    <location>
        <begin position="1"/>
        <end position="152"/>
    </location>
</feature>
<dbReference type="PANTHER" id="PTHR14015:SF2">
    <property type="entry name" value="OPIOID GROWTH FACTOR RECEPTOR (OGFR) CONSERVED DOMAIN-CONTAINING PROTEIN"/>
    <property type="match status" value="1"/>
</dbReference>
<protein>
    <submittedName>
        <fullName evidence="4">Opioid growth factor receptor-like protein 1</fullName>
    </submittedName>
</protein>
<reference evidence="4" key="1">
    <citation type="submission" date="2023-03" db="EMBL/GenBank/DDBJ databases">
        <authorList>
            <person name="Steffen K."/>
            <person name="Cardenas P."/>
        </authorList>
    </citation>
    <scope>NUCLEOTIDE SEQUENCE</scope>
</reference>
<keyword evidence="5" id="KW-1185">Reference proteome</keyword>
<evidence type="ECO:0000256" key="2">
    <source>
        <dbReference type="SAM" id="MobiDB-lite"/>
    </source>
</evidence>
<dbReference type="Pfam" id="PF04664">
    <property type="entry name" value="OGFr_N"/>
    <property type="match status" value="1"/>
</dbReference>
<comment type="similarity">
    <text evidence="1">Belongs to the opioid growth factor receptor family.</text>
</comment>
<evidence type="ECO:0000259" key="3">
    <source>
        <dbReference type="Pfam" id="PF04664"/>
    </source>
</evidence>
<sequence>MKRVRRAKSKSASRSPGESRTFAKPEEAHDRGGRGKVKSRRNPPIAHPPQTTQSAEQFRLPSHGPGRKNDHALKDTSSPCHSEGHSDYSSGERHYQPSSPHYDDHHRAAKGPKPRVSCPSNSQHAASSRHVSRQSLSPERRPYSTTSQDYGRGITGAMGRLAIAGSKHRSLPALPFHRRRFVLPKRAAQCPPSIADYRDGYPDIKDDKSKNANYEFYIGKIPFHRKGVLIDTILANWWGRYDILEERHDYIQWLFPTQDGSDFNYYAQPLQKHEKKAICADSEASGRVVFCYKMMLDFYGMKLFPSGEVERSECYLERFAALNTSSHNHRRITRILKSLGELDHEYLKPHFFEVCPVRSNSVRTPREHS</sequence>
<dbReference type="AlphaFoldDB" id="A0AA35T921"/>
<keyword evidence="4" id="KW-0675">Receptor</keyword>
<evidence type="ECO:0000256" key="1">
    <source>
        <dbReference type="ARBA" id="ARBA00010365"/>
    </source>
</evidence>
<evidence type="ECO:0000313" key="5">
    <source>
        <dbReference type="Proteomes" id="UP001174909"/>
    </source>
</evidence>
<dbReference type="InterPro" id="IPR006757">
    <property type="entry name" value="OGF_rcpt"/>
</dbReference>